<keyword evidence="1" id="KW-0472">Membrane</keyword>
<dbReference type="Pfam" id="PF25989">
    <property type="entry name" value="YknX_C"/>
    <property type="match status" value="1"/>
</dbReference>
<dbReference type="RefSeq" id="WP_253065382.1">
    <property type="nucleotide sequence ID" value="NZ_JAMXWM010000043.1"/>
</dbReference>
<evidence type="ECO:0000313" key="3">
    <source>
        <dbReference type="EMBL" id="MFD2695297.1"/>
    </source>
</evidence>
<dbReference type="Gene3D" id="2.40.420.20">
    <property type="match status" value="1"/>
</dbReference>
<keyword evidence="4" id="KW-1185">Reference proteome</keyword>
<evidence type="ECO:0000256" key="1">
    <source>
        <dbReference type="SAM" id="Phobius"/>
    </source>
</evidence>
<dbReference type="Proteomes" id="UP001597399">
    <property type="component" value="Unassembled WGS sequence"/>
</dbReference>
<sequence length="355" mass="39608">MKEETASEKKNLIIALIITAILAAALCLAIVFRMYAGVSSKDEHHYQQYVVKYVPALVESGKVAANRTQTLQKPAGTVKKIHVQNGDEVKKGEVLLTTRNKEITSKITTAKQEILKTQRDLAVQKQSIANSKTKLAKMHKGESEDDLNLELARDQNTYRDTEVDLQNQHDQLNQLYNQQEEELKAPFPGVISITNDDETGQAQYSLSSSEMEAQSSVSEYDYDKLHSGAEATVKALANGKKQTTTVKFLAKIPAKAMSKKNFSMYDFTVPVDHRFMVGQSVQIVIPQKQIKLPSQTILNEKGQTIVYLVIHGKAKRHAVKVEKQNGFYFLKSGLQPGQHIVANPDKRLKDGAKVN</sequence>
<accession>A0ABW5S811</accession>
<proteinExistence type="predicted"/>
<dbReference type="Gene3D" id="1.10.287.470">
    <property type="entry name" value="Helix hairpin bin"/>
    <property type="match status" value="1"/>
</dbReference>
<dbReference type="EMBL" id="JBHUMQ010000041">
    <property type="protein sequence ID" value="MFD2695297.1"/>
    <property type="molecule type" value="Genomic_DNA"/>
</dbReference>
<reference evidence="4" key="1">
    <citation type="journal article" date="2019" name="Int. J. Syst. Evol. Microbiol.">
        <title>The Global Catalogue of Microorganisms (GCM) 10K type strain sequencing project: providing services to taxonomists for standard genome sequencing and annotation.</title>
        <authorList>
            <consortium name="The Broad Institute Genomics Platform"/>
            <consortium name="The Broad Institute Genome Sequencing Center for Infectious Disease"/>
            <person name="Wu L."/>
            <person name="Ma J."/>
        </authorList>
    </citation>
    <scope>NUCLEOTIDE SEQUENCE [LARGE SCALE GENOMIC DNA]</scope>
    <source>
        <strain evidence="4">TISTR 2466</strain>
    </source>
</reference>
<feature type="transmembrane region" description="Helical" evidence="1">
    <location>
        <begin position="12"/>
        <end position="35"/>
    </location>
</feature>
<protein>
    <submittedName>
        <fullName evidence="3">Efflux RND transporter periplasmic adaptor subunit</fullName>
    </submittedName>
</protein>
<dbReference type="Gene3D" id="2.40.50.100">
    <property type="match status" value="1"/>
</dbReference>
<feature type="domain" description="YknX-like C-terminal permuted SH3-like" evidence="2">
    <location>
        <begin position="290"/>
        <end position="355"/>
    </location>
</feature>
<dbReference type="PANTHER" id="PTHR30469">
    <property type="entry name" value="MULTIDRUG RESISTANCE PROTEIN MDTA"/>
    <property type="match status" value="1"/>
</dbReference>
<keyword evidence="1" id="KW-1133">Transmembrane helix</keyword>
<name>A0ABW5S811_9BACL</name>
<keyword evidence="1" id="KW-0812">Transmembrane</keyword>
<evidence type="ECO:0000259" key="2">
    <source>
        <dbReference type="Pfam" id="PF25989"/>
    </source>
</evidence>
<dbReference type="InterPro" id="IPR058637">
    <property type="entry name" value="YknX-like_C"/>
</dbReference>
<gene>
    <name evidence="3" type="ORF">ACFSUE_16955</name>
</gene>
<organism evidence="3 4">
    <name type="scientific">Sporolactobacillus shoreicorticis</name>
    <dbReference type="NCBI Taxonomy" id="1923877"/>
    <lineage>
        <taxon>Bacteria</taxon>
        <taxon>Bacillati</taxon>
        <taxon>Bacillota</taxon>
        <taxon>Bacilli</taxon>
        <taxon>Bacillales</taxon>
        <taxon>Sporolactobacillaceae</taxon>
        <taxon>Sporolactobacillus</taxon>
    </lineage>
</organism>
<evidence type="ECO:0000313" key="4">
    <source>
        <dbReference type="Proteomes" id="UP001597399"/>
    </source>
</evidence>
<comment type="caution">
    <text evidence="3">The sequence shown here is derived from an EMBL/GenBank/DDBJ whole genome shotgun (WGS) entry which is preliminary data.</text>
</comment>